<name>A0A814LYF4_9BILA</name>
<evidence type="ECO:0000313" key="2">
    <source>
        <dbReference type="Proteomes" id="UP000663879"/>
    </source>
</evidence>
<accession>A0A814LYF4</accession>
<organism evidence="1 2">
    <name type="scientific">Brachionus calyciflorus</name>
    <dbReference type="NCBI Taxonomy" id="104777"/>
    <lineage>
        <taxon>Eukaryota</taxon>
        <taxon>Metazoa</taxon>
        <taxon>Spiralia</taxon>
        <taxon>Gnathifera</taxon>
        <taxon>Rotifera</taxon>
        <taxon>Eurotatoria</taxon>
        <taxon>Monogononta</taxon>
        <taxon>Pseudotrocha</taxon>
        <taxon>Ploima</taxon>
        <taxon>Brachionidae</taxon>
        <taxon>Brachionus</taxon>
    </lineage>
</organism>
<comment type="caution">
    <text evidence="1">The sequence shown here is derived from an EMBL/GenBank/DDBJ whole genome shotgun (WGS) entry which is preliminary data.</text>
</comment>
<sequence>MSFVVPTNQLTRYNMDRVQINSKHNDYRQEEMDSNNVFIMPDEPISRSKENQLLLTPSIQKFNLTSTPISKINQTKPQASSFQIESNHFVRETQFIPKTPVIPKLNLTLTPIIRPNSTVLNPPKFSLRVTKHSLEVSTDNIEKNSSHSVSETLDEEPMSRNIIAPEINSFLVQDSNNERGNDVYERPIQNNRFRMGFDLGSFSFISNPQVEKQSAPTIEENNDGLEFGFKGSYINMNKKTVDSLDLFKE</sequence>
<proteinExistence type="predicted"/>
<dbReference type="EMBL" id="CAJNOC010006157">
    <property type="protein sequence ID" value="CAF1071472.1"/>
    <property type="molecule type" value="Genomic_DNA"/>
</dbReference>
<gene>
    <name evidence="1" type="ORF">OXX778_LOCUS19748</name>
</gene>
<dbReference type="Proteomes" id="UP000663879">
    <property type="component" value="Unassembled WGS sequence"/>
</dbReference>
<keyword evidence="2" id="KW-1185">Reference proteome</keyword>
<reference evidence="1" key="1">
    <citation type="submission" date="2021-02" db="EMBL/GenBank/DDBJ databases">
        <authorList>
            <person name="Nowell W R."/>
        </authorList>
    </citation>
    <scope>NUCLEOTIDE SEQUENCE</scope>
    <source>
        <strain evidence="1">Ploen Becks lab</strain>
    </source>
</reference>
<dbReference type="AlphaFoldDB" id="A0A814LYF4"/>
<evidence type="ECO:0000313" key="1">
    <source>
        <dbReference type="EMBL" id="CAF1071472.1"/>
    </source>
</evidence>
<protein>
    <submittedName>
        <fullName evidence="1">Uncharacterized protein</fullName>
    </submittedName>
</protein>